<dbReference type="PANTHER" id="PTHR10334">
    <property type="entry name" value="CYSTEINE-RICH SECRETORY PROTEIN-RELATED"/>
    <property type="match status" value="1"/>
</dbReference>
<dbReference type="InterPro" id="IPR035940">
    <property type="entry name" value="CAP_sf"/>
</dbReference>
<dbReference type="SUPFAM" id="SSF55797">
    <property type="entry name" value="PR-1-like"/>
    <property type="match status" value="1"/>
</dbReference>
<dbReference type="PROSITE" id="PS01009">
    <property type="entry name" value="CRISP_1"/>
    <property type="match status" value="1"/>
</dbReference>
<dbReference type="OMA" id="TSAVRMW"/>
<dbReference type="EMBL" id="KB446545">
    <property type="protein sequence ID" value="EME39192.1"/>
    <property type="molecule type" value="Genomic_DNA"/>
</dbReference>
<accession>M2XI93</accession>
<dbReference type="Gene3D" id="3.40.33.10">
    <property type="entry name" value="CAP"/>
    <property type="match status" value="1"/>
</dbReference>
<evidence type="ECO:0000259" key="1">
    <source>
        <dbReference type="SMART" id="SM00198"/>
    </source>
</evidence>
<organism evidence="2 3">
    <name type="scientific">Dothistroma septosporum (strain NZE10 / CBS 128990)</name>
    <name type="common">Red band needle blight fungus</name>
    <name type="synonym">Mycosphaerella pini</name>
    <dbReference type="NCBI Taxonomy" id="675120"/>
    <lineage>
        <taxon>Eukaryota</taxon>
        <taxon>Fungi</taxon>
        <taxon>Dikarya</taxon>
        <taxon>Ascomycota</taxon>
        <taxon>Pezizomycotina</taxon>
        <taxon>Dothideomycetes</taxon>
        <taxon>Dothideomycetidae</taxon>
        <taxon>Mycosphaerellales</taxon>
        <taxon>Mycosphaerellaceae</taxon>
        <taxon>Dothistroma</taxon>
    </lineage>
</organism>
<sequence length="181" mass="19402">MATPGSLDAVVLNSTNWWREKFEAHPLTWNVSMADYAQKYAKNCIWKHSGGPNGENLAAGFQNSTLGIDAWAEEESKYDWKKAEFTHEAGHFTQLVWRNTTSVGCGLVHCNNAASGGVMGDYLVCEYWPPGNFKGDFKNNVVKPGVGKDGSPSMGGAAGGVLVKKAVVALVAASLVVAMFS</sequence>
<dbReference type="HOGENOM" id="CLU_035730_6_2_1"/>
<protein>
    <recommendedName>
        <fullName evidence="1">SCP domain-containing protein</fullName>
    </recommendedName>
</protein>
<dbReference type="OrthoDB" id="337038at2759"/>
<dbReference type="InterPro" id="IPR014044">
    <property type="entry name" value="CAP_dom"/>
</dbReference>
<proteinExistence type="predicted"/>
<dbReference type="STRING" id="675120.M2XI93"/>
<dbReference type="Pfam" id="PF00188">
    <property type="entry name" value="CAP"/>
    <property type="match status" value="1"/>
</dbReference>
<reference evidence="2 3" key="2">
    <citation type="journal article" date="2012" name="PLoS Pathog.">
        <title>Diverse lifestyles and strategies of plant pathogenesis encoded in the genomes of eighteen Dothideomycetes fungi.</title>
        <authorList>
            <person name="Ohm R.A."/>
            <person name="Feau N."/>
            <person name="Henrissat B."/>
            <person name="Schoch C.L."/>
            <person name="Horwitz B.A."/>
            <person name="Barry K.W."/>
            <person name="Condon B.J."/>
            <person name="Copeland A.C."/>
            <person name="Dhillon B."/>
            <person name="Glaser F."/>
            <person name="Hesse C.N."/>
            <person name="Kosti I."/>
            <person name="LaButti K."/>
            <person name="Lindquist E.A."/>
            <person name="Lucas S."/>
            <person name="Salamov A.A."/>
            <person name="Bradshaw R.E."/>
            <person name="Ciuffetti L."/>
            <person name="Hamelin R.C."/>
            <person name="Kema G.H.J."/>
            <person name="Lawrence C."/>
            <person name="Scott J.A."/>
            <person name="Spatafora J.W."/>
            <person name="Turgeon B.G."/>
            <person name="de Wit P.J.G.M."/>
            <person name="Zhong S."/>
            <person name="Goodwin S.B."/>
            <person name="Grigoriev I.V."/>
        </authorList>
    </citation>
    <scope>NUCLEOTIDE SEQUENCE [LARGE SCALE GENOMIC DNA]</scope>
    <source>
        <strain evidence="3">NZE10 / CBS 128990</strain>
    </source>
</reference>
<reference evidence="3" key="1">
    <citation type="journal article" date="2012" name="PLoS Genet.">
        <title>The genomes of the fungal plant pathogens Cladosporium fulvum and Dothistroma septosporum reveal adaptation to different hosts and lifestyles but also signatures of common ancestry.</title>
        <authorList>
            <person name="de Wit P.J.G.M."/>
            <person name="van der Burgt A."/>
            <person name="Oekmen B."/>
            <person name="Stergiopoulos I."/>
            <person name="Abd-Elsalam K.A."/>
            <person name="Aerts A.L."/>
            <person name="Bahkali A.H."/>
            <person name="Beenen H.G."/>
            <person name="Chettri P."/>
            <person name="Cox M.P."/>
            <person name="Datema E."/>
            <person name="de Vries R.P."/>
            <person name="Dhillon B."/>
            <person name="Ganley A.R."/>
            <person name="Griffiths S.A."/>
            <person name="Guo Y."/>
            <person name="Hamelin R.C."/>
            <person name="Henrissat B."/>
            <person name="Kabir M.S."/>
            <person name="Jashni M.K."/>
            <person name="Kema G."/>
            <person name="Klaubauf S."/>
            <person name="Lapidus A."/>
            <person name="Levasseur A."/>
            <person name="Lindquist E."/>
            <person name="Mehrabi R."/>
            <person name="Ohm R.A."/>
            <person name="Owen T.J."/>
            <person name="Salamov A."/>
            <person name="Schwelm A."/>
            <person name="Schijlen E."/>
            <person name="Sun H."/>
            <person name="van den Burg H.A."/>
            <person name="van Ham R.C.H.J."/>
            <person name="Zhang S."/>
            <person name="Goodwin S.B."/>
            <person name="Grigoriev I.V."/>
            <person name="Collemare J."/>
            <person name="Bradshaw R.E."/>
        </authorList>
    </citation>
    <scope>NUCLEOTIDE SEQUENCE [LARGE SCALE GENOMIC DNA]</scope>
    <source>
        <strain evidence="3">NZE10 / CBS 128990</strain>
    </source>
</reference>
<keyword evidence="3" id="KW-1185">Reference proteome</keyword>
<dbReference type="InterPro" id="IPR018244">
    <property type="entry name" value="Allrgn_V5/Tpx1_CS"/>
</dbReference>
<dbReference type="SMART" id="SM00198">
    <property type="entry name" value="SCP"/>
    <property type="match status" value="1"/>
</dbReference>
<dbReference type="AlphaFoldDB" id="M2XI93"/>
<dbReference type="Proteomes" id="UP000016933">
    <property type="component" value="Unassembled WGS sequence"/>
</dbReference>
<feature type="domain" description="SCP" evidence="1">
    <location>
        <begin position="5"/>
        <end position="135"/>
    </location>
</feature>
<dbReference type="eggNOG" id="KOG3017">
    <property type="taxonomic scope" value="Eukaryota"/>
</dbReference>
<evidence type="ECO:0000313" key="2">
    <source>
        <dbReference type="EMBL" id="EME39192.1"/>
    </source>
</evidence>
<dbReference type="InterPro" id="IPR001283">
    <property type="entry name" value="CRISP-related"/>
</dbReference>
<name>M2XI93_DOTSN</name>
<gene>
    <name evidence="2" type="ORF">DOTSEDRAFT_138776</name>
</gene>
<dbReference type="GO" id="GO:0005576">
    <property type="term" value="C:extracellular region"/>
    <property type="evidence" value="ECO:0007669"/>
    <property type="project" value="InterPro"/>
</dbReference>
<evidence type="ECO:0000313" key="3">
    <source>
        <dbReference type="Proteomes" id="UP000016933"/>
    </source>
</evidence>
<dbReference type="PRINTS" id="PR00837">
    <property type="entry name" value="V5TPXLIKE"/>
</dbReference>